<comment type="caution">
    <text evidence="2">The sequence shown here is derived from an EMBL/GenBank/DDBJ whole genome shotgun (WGS) entry which is preliminary data.</text>
</comment>
<keyword evidence="3" id="KW-1185">Reference proteome</keyword>
<sequence length="178" mass="20615">MLRGEVMNARWHTLVQLLTLLLLGLMAGFFFAFAFDVVPATLQLDAEHYVLTQQAINRVVRNVVFGMVYFGSAVFPFILSWSYYQRKTLLYAKAWLIVALIYFVMVFVLTRWVNVPINQEMADWNPNLPPENWQVLRDRWNMSNYIRTAAATMCFIAGLFLTIRISTQNAYANSSLNN</sequence>
<feature type="transmembrane region" description="Helical" evidence="1">
    <location>
        <begin position="145"/>
        <end position="163"/>
    </location>
</feature>
<protein>
    <submittedName>
        <fullName evidence="2">DUF1772 domain-containing protein</fullName>
    </submittedName>
</protein>
<dbReference type="Pfam" id="PF08592">
    <property type="entry name" value="Anthrone_oxy"/>
    <property type="match status" value="1"/>
</dbReference>
<evidence type="ECO:0000313" key="2">
    <source>
        <dbReference type="EMBL" id="RCS58137.1"/>
    </source>
</evidence>
<gene>
    <name evidence="2" type="ORF">DU000_04690</name>
</gene>
<dbReference type="EMBL" id="QPGB01000002">
    <property type="protein sequence ID" value="RCS58137.1"/>
    <property type="molecule type" value="Genomic_DNA"/>
</dbReference>
<name>A0A368L3I2_9BURK</name>
<keyword evidence="1" id="KW-0812">Transmembrane</keyword>
<proteinExistence type="predicted"/>
<evidence type="ECO:0000313" key="3">
    <source>
        <dbReference type="Proteomes" id="UP000252357"/>
    </source>
</evidence>
<keyword evidence="1" id="KW-1133">Transmembrane helix</keyword>
<reference evidence="2 3" key="1">
    <citation type="journal article" date="2018" name="Int. J. Syst. Evol. Microbiol.">
        <title>Parvibium lacunae gen. nov., sp. nov., a new member of the family Alcaligenaceae isolated from a freshwater pond.</title>
        <authorList>
            <person name="Chen W.M."/>
            <person name="Xie P.B."/>
            <person name="Hsu M.Y."/>
            <person name="Sheu S.Y."/>
        </authorList>
    </citation>
    <scope>NUCLEOTIDE SEQUENCE [LARGE SCALE GENOMIC DNA]</scope>
    <source>
        <strain evidence="2 3">KMB9</strain>
    </source>
</reference>
<dbReference type="Proteomes" id="UP000252357">
    <property type="component" value="Unassembled WGS sequence"/>
</dbReference>
<feature type="transmembrane region" description="Helical" evidence="1">
    <location>
        <begin position="58"/>
        <end position="82"/>
    </location>
</feature>
<evidence type="ECO:0000256" key="1">
    <source>
        <dbReference type="SAM" id="Phobius"/>
    </source>
</evidence>
<organism evidence="2 3">
    <name type="scientific">Parvibium lacunae</name>
    <dbReference type="NCBI Taxonomy" id="1888893"/>
    <lineage>
        <taxon>Bacteria</taxon>
        <taxon>Pseudomonadati</taxon>
        <taxon>Pseudomonadota</taxon>
        <taxon>Betaproteobacteria</taxon>
        <taxon>Burkholderiales</taxon>
        <taxon>Alcaligenaceae</taxon>
        <taxon>Parvibium</taxon>
    </lineage>
</organism>
<keyword evidence="1" id="KW-0472">Membrane</keyword>
<feature type="transmembrane region" description="Helical" evidence="1">
    <location>
        <begin position="94"/>
        <end position="113"/>
    </location>
</feature>
<dbReference type="AlphaFoldDB" id="A0A368L3I2"/>
<dbReference type="InterPro" id="IPR013901">
    <property type="entry name" value="Anthrone_oxy"/>
</dbReference>
<accession>A0A368L3I2</accession>